<protein>
    <recommendedName>
        <fullName evidence="1">RNA-directed DNA polymerase</fullName>
        <ecNumber evidence="1">2.7.7.49</ecNumber>
    </recommendedName>
</protein>
<dbReference type="Pfam" id="PF17921">
    <property type="entry name" value="Integrase_H2C2"/>
    <property type="match status" value="1"/>
</dbReference>
<dbReference type="Pfam" id="PF00665">
    <property type="entry name" value="rve"/>
    <property type="match status" value="1"/>
</dbReference>
<dbReference type="InterPro" id="IPR050951">
    <property type="entry name" value="Retrovirus_Pol_polyprotein"/>
</dbReference>
<keyword evidence="4" id="KW-1185">Reference proteome</keyword>
<name>A0ABR3HK77_LOXSC</name>
<dbReference type="Proteomes" id="UP001549920">
    <property type="component" value="Unassembled WGS sequence"/>
</dbReference>
<dbReference type="Gene3D" id="3.30.420.10">
    <property type="entry name" value="Ribonuclease H-like superfamily/Ribonuclease H"/>
    <property type="match status" value="1"/>
</dbReference>
<dbReference type="EMBL" id="JBEUOH010000018">
    <property type="protein sequence ID" value="KAL0870702.1"/>
    <property type="molecule type" value="Genomic_DNA"/>
</dbReference>
<comment type="caution">
    <text evidence="3">The sequence shown here is derived from an EMBL/GenBank/DDBJ whole genome shotgun (WGS) entry which is preliminary data.</text>
</comment>
<dbReference type="InterPro" id="IPR012337">
    <property type="entry name" value="RNaseH-like_sf"/>
</dbReference>
<dbReference type="Gene3D" id="1.10.340.70">
    <property type="match status" value="1"/>
</dbReference>
<feature type="domain" description="Integrase catalytic" evidence="2">
    <location>
        <begin position="159"/>
        <end position="318"/>
    </location>
</feature>
<organism evidence="3 4">
    <name type="scientific">Loxostege sticticalis</name>
    <name type="common">Beet webworm moth</name>
    <dbReference type="NCBI Taxonomy" id="481309"/>
    <lineage>
        <taxon>Eukaryota</taxon>
        <taxon>Metazoa</taxon>
        <taxon>Ecdysozoa</taxon>
        <taxon>Arthropoda</taxon>
        <taxon>Hexapoda</taxon>
        <taxon>Insecta</taxon>
        <taxon>Pterygota</taxon>
        <taxon>Neoptera</taxon>
        <taxon>Endopterygota</taxon>
        <taxon>Lepidoptera</taxon>
        <taxon>Glossata</taxon>
        <taxon>Ditrysia</taxon>
        <taxon>Pyraloidea</taxon>
        <taxon>Crambidae</taxon>
        <taxon>Pyraustinae</taxon>
        <taxon>Loxostege</taxon>
    </lineage>
</organism>
<dbReference type="SUPFAM" id="SSF53098">
    <property type="entry name" value="Ribonuclease H-like"/>
    <property type="match status" value="1"/>
</dbReference>
<dbReference type="PANTHER" id="PTHR37984:SF15">
    <property type="entry name" value="INTEGRASE CATALYTIC DOMAIN-CONTAINING PROTEIN"/>
    <property type="match status" value="1"/>
</dbReference>
<dbReference type="EC" id="2.7.7.49" evidence="1"/>
<reference evidence="3 4" key="1">
    <citation type="submission" date="2024-06" db="EMBL/GenBank/DDBJ databases">
        <title>A chromosome-level genome assembly of beet webworm, Loxostege sticticalis.</title>
        <authorList>
            <person name="Zhang Y."/>
        </authorList>
    </citation>
    <scope>NUCLEOTIDE SEQUENCE [LARGE SCALE GENOMIC DNA]</scope>
    <source>
        <strain evidence="3">AQ026</strain>
        <tissue evidence="3">Whole body</tissue>
    </source>
</reference>
<dbReference type="PROSITE" id="PS50994">
    <property type="entry name" value="INTEGRASE"/>
    <property type="match status" value="1"/>
</dbReference>
<proteinExistence type="predicted"/>
<evidence type="ECO:0000256" key="1">
    <source>
        <dbReference type="ARBA" id="ARBA00012493"/>
    </source>
</evidence>
<dbReference type="InterPro" id="IPR001584">
    <property type="entry name" value="Integrase_cat-core"/>
</dbReference>
<evidence type="ECO:0000259" key="2">
    <source>
        <dbReference type="PROSITE" id="PS50994"/>
    </source>
</evidence>
<dbReference type="InterPro" id="IPR036397">
    <property type="entry name" value="RNaseH_sf"/>
</dbReference>
<dbReference type="PANTHER" id="PTHR37984">
    <property type="entry name" value="PROTEIN CBG26694"/>
    <property type="match status" value="1"/>
</dbReference>
<evidence type="ECO:0000313" key="4">
    <source>
        <dbReference type="Proteomes" id="UP001549920"/>
    </source>
</evidence>
<accession>A0ABR3HK77</accession>
<dbReference type="InterPro" id="IPR041588">
    <property type="entry name" value="Integrase_H2C2"/>
</dbReference>
<gene>
    <name evidence="3" type="ORF">ABMA27_005644</name>
</gene>
<sequence length="420" mass="48150">MRHVDYFSRNPLPPSIPKSIEKIEPKRVDVTELTNNWLLAEQQLDSDLSKLISDINDNQLPDDIAKTYEIRSGILHRRIQRNGRTRCLPILPRSLRWSMINNTHESLMHLGWEKTLEKLYSHYWFENMSKYVRKFVDNCVTCKISKTHTGKVQAELHPIPKLPIPWHTLHIDATGKLSGKNDKKEYVFVLIDAFTKFSLLVYTPNIDSKNSIRAIKLAISLFGAPTRIIADQGRCFASREFREFCDKSNIQLHLIATGSSRANGQVERVMSTLKNMLTAVESGDRSWQEALPDVQLALNCTHNRVTKSSPLELLIGKVARPLDLVTAVDEEPVDLDQIRNHASESIQSNAQYDKARFDLGKAKLVKFSVGDFVLLQNEERNQTKLDPKYKGPFKVIELLDGDRYLLKALDSRRTYKYAHA</sequence>
<evidence type="ECO:0000313" key="3">
    <source>
        <dbReference type="EMBL" id="KAL0870702.1"/>
    </source>
</evidence>